<sequence>MLEEKLAALGPLDAKILDGTAEENVVTEMEEAATITEDNELIVLRLSKAVEDLEASGSTHGGASRSVGGTGCRMPLSPPPPPKCPIQQHTHLSPTAGGGCSPKVKLPELSMKRFDGDMSQWMSFWDSSSSVHENSTLSDVDKLNYLSSMLSGTVAEAAGLSITSSNYGKAVAILNKRIGNRQLIVNKHMEALKRQK</sequence>
<accession>A0A1X7TY63</accession>
<protein>
    <submittedName>
        <fullName evidence="1">Uncharacterized protein</fullName>
    </submittedName>
</protein>
<proteinExistence type="predicted"/>
<organism evidence="1">
    <name type="scientific">Amphimedon queenslandica</name>
    <name type="common">Sponge</name>
    <dbReference type="NCBI Taxonomy" id="400682"/>
    <lineage>
        <taxon>Eukaryota</taxon>
        <taxon>Metazoa</taxon>
        <taxon>Porifera</taxon>
        <taxon>Demospongiae</taxon>
        <taxon>Heteroscleromorpha</taxon>
        <taxon>Haplosclerida</taxon>
        <taxon>Niphatidae</taxon>
        <taxon>Amphimedon</taxon>
    </lineage>
</organism>
<name>A0A1X7TY63_AMPQE</name>
<dbReference type="AlphaFoldDB" id="A0A1X7TY63"/>
<dbReference type="PANTHER" id="PTHR22954">
    <property type="entry name" value="RETROVIRAL PROTEASE-RELATED"/>
    <property type="match status" value="1"/>
</dbReference>
<reference evidence="1" key="1">
    <citation type="submission" date="2017-05" db="UniProtKB">
        <authorList>
            <consortium name="EnsemblMetazoa"/>
        </authorList>
    </citation>
    <scope>IDENTIFICATION</scope>
</reference>
<evidence type="ECO:0000313" key="1">
    <source>
        <dbReference type="EnsemblMetazoa" id="Aqu2.1.20232_001"/>
    </source>
</evidence>
<dbReference type="EnsemblMetazoa" id="Aqu2.1.20232_001">
    <property type="protein sequence ID" value="Aqu2.1.20232_001"/>
    <property type="gene ID" value="Aqu2.1.20232"/>
</dbReference>
<dbReference type="Pfam" id="PF03564">
    <property type="entry name" value="DUF1759"/>
    <property type="match status" value="1"/>
</dbReference>
<dbReference type="InterPro" id="IPR005312">
    <property type="entry name" value="DUF1759"/>
</dbReference>
<dbReference type="PANTHER" id="PTHR22954:SF3">
    <property type="entry name" value="PROTEIN CBG08539"/>
    <property type="match status" value="1"/>
</dbReference>
<dbReference type="OrthoDB" id="6436367at2759"/>
<dbReference type="InParanoid" id="A0A1X7TY63"/>